<dbReference type="EMBL" id="CAJNIZ010017089">
    <property type="protein sequence ID" value="CAE7393333.1"/>
    <property type="molecule type" value="Genomic_DNA"/>
</dbReference>
<protein>
    <submittedName>
        <fullName evidence="1">PPC2 protein</fullName>
    </submittedName>
</protein>
<dbReference type="PANTHER" id="PTHR30523:SF6">
    <property type="entry name" value="PHOSPHOENOLPYRUVATE CARBOXYLASE"/>
    <property type="match status" value="1"/>
</dbReference>
<keyword evidence="2" id="KW-1185">Reference proteome</keyword>
<dbReference type="PANTHER" id="PTHR30523">
    <property type="entry name" value="PHOSPHOENOLPYRUVATE CARBOXYLASE"/>
    <property type="match status" value="1"/>
</dbReference>
<evidence type="ECO:0000313" key="1">
    <source>
        <dbReference type="EMBL" id="CAE7393333.1"/>
    </source>
</evidence>
<sequence length="297" mass="33643">MYMGSAVDPDFEKEVLTSVDELARPLEIIYRSLVESGDEESDRHSEALDAITSCLGLGSYTSWSEQEKCDWLVKEIESKRPLLPEDMECSDIVKEVIATYKTISELPIEALGAYCISMSRATSDVLAVCLLQKVGGVKKFMRVSPLFETRDDLINAPKVIDAAFSVPWYKQHIQGKQEVMLGYSFRAAMQELADISAAEYQKTVFKSENDIFVRFFHNYTPTSELGQMNIGSRPAKRRAYGGIDTLRAIPWIFAWTQTRLMLPVWLGNGLALQKYIDDGKLPLLQKMYKDGLQPLWI</sequence>
<dbReference type="GO" id="GO:0015977">
    <property type="term" value="P:carbon fixation"/>
    <property type="evidence" value="ECO:0007669"/>
    <property type="project" value="InterPro"/>
</dbReference>
<dbReference type="OrthoDB" id="1365747at2759"/>
<dbReference type="GO" id="GO:0006099">
    <property type="term" value="P:tricarboxylic acid cycle"/>
    <property type="evidence" value="ECO:0007669"/>
    <property type="project" value="InterPro"/>
</dbReference>
<dbReference type="AlphaFoldDB" id="A0A812QLQ3"/>
<dbReference type="Pfam" id="PF00311">
    <property type="entry name" value="PEPcase"/>
    <property type="match status" value="2"/>
</dbReference>
<proteinExistence type="predicted"/>
<organism evidence="1 2">
    <name type="scientific">Symbiodinium pilosum</name>
    <name type="common">Dinoflagellate</name>
    <dbReference type="NCBI Taxonomy" id="2952"/>
    <lineage>
        <taxon>Eukaryota</taxon>
        <taxon>Sar</taxon>
        <taxon>Alveolata</taxon>
        <taxon>Dinophyceae</taxon>
        <taxon>Suessiales</taxon>
        <taxon>Symbiodiniaceae</taxon>
        <taxon>Symbiodinium</taxon>
    </lineage>
</organism>
<dbReference type="GO" id="GO:0005829">
    <property type="term" value="C:cytosol"/>
    <property type="evidence" value="ECO:0007669"/>
    <property type="project" value="TreeGrafter"/>
</dbReference>
<evidence type="ECO:0000313" key="2">
    <source>
        <dbReference type="Proteomes" id="UP000649617"/>
    </source>
</evidence>
<dbReference type="SUPFAM" id="SSF51621">
    <property type="entry name" value="Phosphoenolpyruvate/pyruvate domain"/>
    <property type="match status" value="1"/>
</dbReference>
<dbReference type="InterPro" id="IPR015813">
    <property type="entry name" value="Pyrv/PenolPyrv_kinase-like_dom"/>
</dbReference>
<dbReference type="Proteomes" id="UP000649617">
    <property type="component" value="Unassembled WGS sequence"/>
</dbReference>
<dbReference type="InterPro" id="IPR021135">
    <property type="entry name" value="PEP_COase"/>
</dbReference>
<dbReference type="GO" id="GO:0008964">
    <property type="term" value="F:phosphoenolpyruvate carboxylase activity"/>
    <property type="evidence" value="ECO:0007669"/>
    <property type="project" value="InterPro"/>
</dbReference>
<accession>A0A812QLQ3</accession>
<comment type="caution">
    <text evidence="1">The sequence shown here is derived from an EMBL/GenBank/DDBJ whole genome shotgun (WGS) entry which is preliminary data.</text>
</comment>
<reference evidence="1" key="1">
    <citation type="submission" date="2021-02" db="EMBL/GenBank/DDBJ databases">
        <authorList>
            <person name="Dougan E. K."/>
            <person name="Rhodes N."/>
            <person name="Thang M."/>
            <person name="Chan C."/>
        </authorList>
    </citation>
    <scope>NUCLEOTIDE SEQUENCE</scope>
</reference>
<gene>
    <name evidence="1" type="primary">PPC2</name>
    <name evidence="1" type="ORF">SPIL2461_LOCUS9659</name>
</gene>
<name>A0A812QLQ3_SYMPI</name>